<comment type="caution">
    <text evidence="1">The sequence shown here is derived from an EMBL/GenBank/DDBJ whole genome shotgun (WGS) entry which is preliminary data.</text>
</comment>
<dbReference type="Proteomes" id="UP000281261">
    <property type="component" value="Unassembled WGS sequence"/>
</dbReference>
<name>A0A420ZBD6_UNCK3</name>
<reference evidence="1 2" key="1">
    <citation type="submission" date="2018-06" db="EMBL/GenBank/DDBJ databases">
        <title>Extensive metabolic versatility and redundancy in microbially diverse, dynamic hydrothermal sediments.</title>
        <authorList>
            <person name="Dombrowski N."/>
            <person name="Teske A."/>
            <person name="Baker B.J."/>
        </authorList>
    </citation>
    <scope>NUCLEOTIDE SEQUENCE [LARGE SCALE GENOMIC DNA]</scope>
    <source>
        <strain evidence="1">B79_G16</strain>
    </source>
</reference>
<accession>A0A420ZBD6</accession>
<organism evidence="1 2">
    <name type="scientific">candidate division Kazan bacterium</name>
    <dbReference type="NCBI Taxonomy" id="2202143"/>
    <lineage>
        <taxon>Bacteria</taxon>
        <taxon>Bacteria division Kazan-3B-28</taxon>
    </lineage>
</organism>
<evidence type="ECO:0000313" key="1">
    <source>
        <dbReference type="EMBL" id="RLC36230.1"/>
    </source>
</evidence>
<sequence length="71" mass="8117">MVVEMSESRKPCLYALHSYCIVFSNLQKEGKEVDNWGSEDWIKLHCSMCVKAVYARAKARMVKGFSVVNTL</sequence>
<gene>
    <name evidence="1" type="ORF">DRH29_05005</name>
</gene>
<proteinExistence type="predicted"/>
<evidence type="ECO:0000313" key="2">
    <source>
        <dbReference type="Proteomes" id="UP000281261"/>
    </source>
</evidence>
<dbReference type="EMBL" id="QMNG01000073">
    <property type="protein sequence ID" value="RLC36230.1"/>
    <property type="molecule type" value="Genomic_DNA"/>
</dbReference>
<dbReference type="AlphaFoldDB" id="A0A420ZBD6"/>
<protein>
    <submittedName>
        <fullName evidence="1">Uncharacterized protein</fullName>
    </submittedName>
</protein>